<accession>A0ABN7USH2</accession>
<evidence type="ECO:0000313" key="2">
    <source>
        <dbReference type="Proteomes" id="UP000789901"/>
    </source>
</evidence>
<evidence type="ECO:0000313" key="1">
    <source>
        <dbReference type="EMBL" id="CAG8654721.1"/>
    </source>
</evidence>
<organism evidence="1 2">
    <name type="scientific">Gigaspora margarita</name>
    <dbReference type="NCBI Taxonomy" id="4874"/>
    <lineage>
        <taxon>Eukaryota</taxon>
        <taxon>Fungi</taxon>
        <taxon>Fungi incertae sedis</taxon>
        <taxon>Mucoromycota</taxon>
        <taxon>Glomeromycotina</taxon>
        <taxon>Glomeromycetes</taxon>
        <taxon>Diversisporales</taxon>
        <taxon>Gigasporaceae</taxon>
        <taxon>Gigaspora</taxon>
    </lineage>
</organism>
<gene>
    <name evidence="1" type="ORF">GMARGA_LOCUS9544</name>
</gene>
<sequence>MPVWGRRSDTKALNLVFNALFNVRVARDLKKLNRFYLDQLTDSNNQCLLLWPEIRIRLERKLKGGNQNANLNLALLAQEMYCKDPIENEHELKDNSNKKLKLAGKKVCYYTDGSLQKDDKGKGDIAVIEAAVV</sequence>
<name>A0ABN7USH2_GIGMA</name>
<dbReference type="EMBL" id="CAJVQB010005163">
    <property type="protein sequence ID" value="CAG8654721.1"/>
    <property type="molecule type" value="Genomic_DNA"/>
</dbReference>
<reference evidence="1 2" key="1">
    <citation type="submission" date="2021-06" db="EMBL/GenBank/DDBJ databases">
        <authorList>
            <person name="Kallberg Y."/>
            <person name="Tangrot J."/>
            <person name="Rosling A."/>
        </authorList>
    </citation>
    <scope>NUCLEOTIDE SEQUENCE [LARGE SCALE GENOMIC DNA]</scope>
    <source>
        <strain evidence="1 2">120-4 pot B 10/14</strain>
    </source>
</reference>
<comment type="caution">
    <text evidence="1">The sequence shown here is derived from an EMBL/GenBank/DDBJ whole genome shotgun (WGS) entry which is preliminary data.</text>
</comment>
<keyword evidence="2" id="KW-1185">Reference proteome</keyword>
<protein>
    <submittedName>
        <fullName evidence="1">31784_t:CDS:1</fullName>
    </submittedName>
</protein>
<dbReference type="Proteomes" id="UP000789901">
    <property type="component" value="Unassembled WGS sequence"/>
</dbReference>
<proteinExistence type="predicted"/>